<dbReference type="AlphaFoldDB" id="A0A7H0VIW6"/>
<dbReference type="EMBL" id="CP060139">
    <property type="protein sequence ID" value="QNR25664.1"/>
    <property type="molecule type" value="Genomic_DNA"/>
</dbReference>
<dbReference type="InterPro" id="IPR036390">
    <property type="entry name" value="WH_DNA-bd_sf"/>
</dbReference>
<keyword evidence="3" id="KW-1185">Reference proteome</keyword>
<evidence type="ECO:0000259" key="1">
    <source>
        <dbReference type="Pfam" id="PF08279"/>
    </source>
</evidence>
<gene>
    <name evidence="2" type="ORF">H4K34_07435</name>
</gene>
<evidence type="ECO:0000313" key="2">
    <source>
        <dbReference type="EMBL" id="QNR25664.1"/>
    </source>
</evidence>
<accession>A0A7H0VIW6</accession>
<feature type="domain" description="Helix-turn-helix type 11" evidence="1">
    <location>
        <begin position="9"/>
        <end position="54"/>
    </location>
</feature>
<name>A0A7H0VIW6_9FLAO</name>
<reference evidence="2 3" key="1">
    <citation type="submission" date="2020-08" db="EMBL/GenBank/DDBJ databases">
        <title>Croceimicrobium hydrocarbonivorans gen. nov., sp. nov., a novel marine bacterium isolated from a bacterial consortium that degrades polyethylene terephthalate.</title>
        <authorList>
            <person name="Liu R."/>
        </authorList>
    </citation>
    <scope>NUCLEOTIDE SEQUENCE [LARGE SCALE GENOMIC DNA]</scope>
    <source>
        <strain evidence="2 3">A20-9</strain>
    </source>
</reference>
<dbReference type="KEGG" id="chyd:H4K34_07435"/>
<evidence type="ECO:0000313" key="3">
    <source>
        <dbReference type="Proteomes" id="UP000516305"/>
    </source>
</evidence>
<dbReference type="Pfam" id="PF08279">
    <property type="entry name" value="HTH_11"/>
    <property type="match status" value="1"/>
</dbReference>
<dbReference type="RefSeq" id="WP_210760190.1">
    <property type="nucleotide sequence ID" value="NZ_CP060139.1"/>
</dbReference>
<dbReference type="InterPro" id="IPR013196">
    <property type="entry name" value="HTH_11"/>
</dbReference>
<dbReference type="InterPro" id="IPR036388">
    <property type="entry name" value="WH-like_DNA-bd_sf"/>
</dbReference>
<protein>
    <submittedName>
        <fullName evidence="2">HTH domain-containing protein</fullName>
    </submittedName>
</protein>
<dbReference type="Gene3D" id="1.10.10.10">
    <property type="entry name" value="Winged helix-like DNA-binding domain superfamily/Winged helix DNA-binding domain"/>
    <property type="match status" value="1"/>
</dbReference>
<sequence length="66" mass="7814">MDYITYQSRLSYIVELLEKEAVVTPVGMSEKYECSTKTINRMIAHLRESGYNIKWCRKRKSYCLSV</sequence>
<organism evidence="2 3">
    <name type="scientific">Croceimicrobium hydrocarbonivorans</name>
    <dbReference type="NCBI Taxonomy" id="2761580"/>
    <lineage>
        <taxon>Bacteria</taxon>
        <taxon>Pseudomonadati</taxon>
        <taxon>Bacteroidota</taxon>
        <taxon>Flavobacteriia</taxon>
        <taxon>Flavobacteriales</taxon>
        <taxon>Owenweeksiaceae</taxon>
        <taxon>Croceimicrobium</taxon>
    </lineage>
</organism>
<dbReference type="Proteomes" id="UP000516305">
    <property type="component" value="Chromosome"/>
</dbReference>
<proteinExistence type="predicted"/>
<dbReference type="SUPFAM" id="SSF46785">
    <property type="entry name" value="Winged helix' DNA-binding domain"/>
    <property type="match status" value="1"/>
</dbReference>